<evidence type="ECO:0000313" key="3">
    <source>
        <dbReference type="Proteomes" id="UP000324639"/>
    </source>
</evidence>
<evidence type="ECO:0000256" key="1">
    <source>
        <dbReference type="SAM" id="Phobius"/>
    </source>
</evidence>
<keyword evidence="1" id="KW-0812">Transmembrane</keyword>
<proteinExistence type="predicted"/>
<keyword evidence="1" id="KW-1133">Transmembrane helix</keyword>
<dbReference type="AlphaFoldDB" id="A0A9X9MJQ9"/>
<feature type="transmembrane region" description="Helical" evidence="1">
    <location>
        <begin position="20"/>
        <end position="39"/>
    </location>
</feature>
<evidence type="ECO:0000313" key="2">
    <source>
        <dbReference type="EMBL" id="VDB89337.1"/>
    </source>
</evidence>
<feature type="non-terminal residue" evidence="2">
    <location>
        <position position="1"/>
    </location>
</feature>
<keyword evidence="1" id="KW-0472">Membrane</keyword>
<gene>
    <name evidence="2" type="ORF">BGT96224V316_LOCUS5026</name>
</gene>
<reference evidence="2 3" key="1">
    <citation type="submission" date="2018-08" db="EMBL/GenBank/DDBJ databases">
        <authorList>
            <person name="Muller C M."/>
        </authorList>
    </citation>
    <scope>NUCLEOTIDE SEQUENCE [LARGE SCALE GENOMIC DNA]</scope>
</reference>
<dbReference type="EMBL" id="LR026990">
    <property type="protein sequence ID" value="VDB89337.1"/>
    <property type="molecule type" value="Genomic_DNA"/>
</dbReference>
<accession>A0A9X9MJQ9</accession>
<name>A0A9X9MJQ9_BLUGR</name>
<protein>
    <submittedName>
        <fullName evidence="2">BgtE-20084</fullName>
    </submittedName>
</protein>
<dbReference type="Proteomes" id="UP000324639">
    <property type="component" value="Chromosome Bgt_-07"/>
</dbReference>
<sequence>LVCNTSIYFGDSSQFQRPNFSNYPVFLLSILFIAFIAIYTTKFRIAVITLIFINCFHHGLKNYIMPANEVCEFEGIFLFQSNKRFWPPLRILIISFENM</sequence>
<organism evidence="2 3">
    <name type="scientific">Blumeria graminis f. sp. tritici</name>
    <dbReference type="NCBI Taxonomy" id="62690"/>
    <lineage>
        <taxon>Eukaryota</taxon>
        <taxon>Fungi</taxon>
        <taxon>Dikarya</taxon>
        <taxon>Ascomycota</taxon>
        <taxon>Pezizomycotina</taxon>
        <taxon>Leotiomycetes</taxon>
        <taxon>Erysiphales</taxon>
        <taxon>Erysiphaceae</taxon>
        <taxon>Blumeria</taxon>
    </lineage>
</organism>
<keyword evidence="3" id="KW-1185">Reference proteome</keyword>